<dbReference type="RefSeq" id="WP_061985904.1">
    <property type="nucleotide sequence ID" value="NZ_FOPQ01000008.1"/>
</dbReference>
<organism evidence="2 4">
    <name type="scientific">Amycolatopsis regifaucium</name>
    <dbReference type="NCBI Taxonomy" id="546365"/>
    <lineage>
        <taxon>Bacteria</taxon>
        <taxon>Bacillati</taxon>
        <taxon>Actinomycetota</taxon>
        <taxon>Actinomycetes</taxon>
        <taxon>Pseudonocardiales</taxon>
        <taxon>Pseudonocardiaceae</taxon>
        <taxon>Amycolatopsis</taxon>
    </lineage>
</organism>
<feature type="chain" id="PRO_5010637278" description="Secreted protein" evidence="1">
    <location>
        <begin position="27"/>
        <end position="225"/>
    </location>
</feature>
<dbReference type="EMBL" id="LOBU02000016">
    <property type="protein sequence ID" value="OKA05525.1"/>
    <property type="molecule type" value="Genomic_DNA"/>
</dbReference>
<name>A0A154MTV0_9PSEU</name>
<protein>
    <recommendedName>
        <fullName evidence="6">Secreted protein</fullName>
    </recommendedName>
</protein>
<dbReference type="Proteomes" id="UP000186883">
    <property type="component" value="Unassembled WGS sequence"/>
</dbReference>
<feature type="signal peptide" evidence="1">
    <location>
        <begin position="1"/>
        <end position="26"/>
    </location>
</feature>
<dbReference type="AlphaFoldDB" id="A0A154MTV0"/>
<proteinExistence type="predicted"/>
<reference evidence="3 5" key="2">
    <citation type="submission" date="2016-11" db="EMBL/GenBank/DDBJ databases">
        <title>Genome sequencing of Amycolatopsis regifaucium.</title>
        <authorList>
            <person name="Mayilraj S."/>
            <person name="Kaur N."/>
        </authorList>
    </citation>
    <scope>NUCLEOTIDE SEQUENCE [LARGE SCALE GENOMIC DNA]</scope>
    <source>
        <strain evidence="3 5">GY080</strain>
    </source>
</reference>
<dbReference type="Proteomes" id="UP000076321">
    <property type="component" value="Unassembled WGS sequence"/>
</dbReference>
<evidence type="ECO:0000313" key="3">
    <source>
        <dbReference type="EMBL" id="OKA05525.1"/>
    </source>
</evidence>
<evidence type="ECO:0000313" key="2">
    <source>
        <dbReference type="EMBL" id="KZB87701.1"/>
    </source>
</evidence>
<comment type="caution">
    <text evidence="2">The sequence shown here is derived from an EMBL/GenBank/DDBJ whole genome shotgun (WGS) entry which is preliminary data.</text>
</comment>
<accession>A0A154MTV0</accession>
<keyword evidence="1" id="KW-0732">Signal</keyword>
<reference evidence="2 4" key="1">
    <citation type="submission" date="2015-12" db="EMBL/GenBank/DDBJ databases">
        <title>Amycolatopsis regifaucium genome sequencing and assembly.</title>
        <authorList>
            <person name="Mayilraj S."/>
        </authorList>
    </citation>
    <scope>NUCLEOTIDE SEQUENCE [LARGE SCALE GENOMIC DNA]</scope>
    <source>
        <strain evidence="2 4">GY080</strain>
    </source>
</reference>
<sequence length="225" mass="23912">MRRLFAAAAAALSAAALFAFPGHASAAPSPLPDFDFSACPAPPANADPGTWRCEAFVSQGVLTVGNREIALGEMRLTFSEGEVDGKYAQVFGELRHAPARVDGTFGASMRLKYGGYSDFQSNDERRGELDLYAVLRHPLLPKGCTIGTFDAPLHSVVKDDPAVPFEVISQNPKTVKFGVVDTQLALPGTTGCGRLTPVADRLLGLPSPSGANTLKQTTYVRFKSL</sequence>
<evidence type="ECO:0000313" key="5">
    <source>
        <dbReference type="Proteomes" id="UP000186883"/>
    </source>
</evidence>
<gene>
    <name evidence="3" type="ORF">ATP06_0225905</name>
    <name evidence="2" type="ORF">AVL48_24190</name>
</gene>
<evidence type="ECO:0000256" key="1">
    <source>
        <dbReference type="SAM" id="SignalP"/>
    </source>
</evidence>
<evidence type="ECO:0008006" key="6">
    <source>
        <dbReference type="Google" id="ProtNLM"/>
    </source>
</evidence>
<dbReference type="EMBL" id="LQCI01000003">
    <property type="protein sequence ID" value="KZB87701.1"/>
    <property type="molecule type" value="Genomic_DNA"/>
</dbReference>
<evidence type="ECO:0000313" key="4">
    <source>
        <dbReference type="Proteomes" id="UP000076321"/>
    </source>
</evidence>
<dbReference type="OrthoDB" id="4461339at2"/>
<keyword evidence="5" id="KW-1185">Reference proteome</keyword>